<evidence type="ECO:0000313" key="3">
    <source>
        <dbReference type="Proteomes" id="UP000626244"/>
    </source>
</evidence>
<dbReference type="Pfam" id="PF00561">
    <property type="entry name" value="Abhydrolase_1"/>
    <property type="match status" value="1"/>
</dbReference>
<dbReference type="PRINTS" id="PR00111">
    <property type="entry name" value="ABHYDROLASE"/>
</dbReference>
<dbReference type="AlphaFoldDB" id="A0A8J3AKT0"/>
<dbReference type="PANTHER" id="PTHR43798">
    <property type="entry name" value="MONOACYLGLYCEROL LIPASE"/>
    <property type="match status" value="1"/>
</dbReference>
<evidence type="ECO:0000259" key="1">
    <source>
        <dbReference type="Pfam" id="PF00561"/>
    </source>
</evidence>
<proteinExistence type="predicted"/>
<sequence>MFVTGELGTYHVKIMGEGKVTILLECGMMHTLHQWQYLQKELSQYAKVIAYDRLGYGKSGKWTSERSAEQQAFECYDLLMTLNISSPLVVVGHSLGAYVTYQLNHLFPNRVQSMILLDPTHPQLEDNEQKLYDKLLYQYALLMKRANQLKITNILPSQLISKMFKQHTEERFEMLRALKSLKHWKTVVSEWKNLYYSNKGIGEALKKQIDIPLLVLTASKQSGLSFGKKNQAELLQRVEDYHQQYARMSLKGSHKTIQGYTHSSIYGNNKDTAKNISQLIRDQIDLFIK</sequence>
<feature type="domain" description="AB hydrolase-1" evidence="1">
    <location>
        <begin position="22"/>
        <end position="133"/>
    </location>
</feature>
<name>A0A8J3AKT0_9BACI</name>
<dbReference type="SUPFAM" id="SSF53474">
    <property type="entry name" value="alpha/beta-Hydrolases"/>
    <property type="match status" value="1"/>
</dbReference>
<dbReference type="EMBL" id="BMHB01000001">
    <property type="protein sequence ID" value="GGI12071.1"/>
    <property type="molecule type" value="Genomic_DNA"/>
</dbReference>
<dbReference type="InterPro" id="IPR050266">
    <property type="entry name" value="AB_hydrolase_sf"/>
</dbReference>
<dbReference type="Proteomes" id="UP000626244">
    <property type="component" value="Unassembled WGS sequence"/>
</dbReference>
<gene>
    <name evidence="2" type="ORF">GCM10007380_11020</name>
</gene>
<reference evidence="3" key="1">
    <citation type="journal article" date="2019" name="Int. J. Syst. Evol. Microbiol.">
        <title>The Global Catalogue of Microorganisms (GCM) 10K type strain sequencing project: providing services to taxonomists for standard genome sequencing and annotation.</title>
        <authorList>
            <consortium name="The Broad Institute Genomics Platform"/>
            <consortium name="The Broad Institute Genome Sequencing Center for Infectious Disease"/>
            <person name="Wu L."/>
            <person name="Ma J."/>
        </authorList>
    </citation>
    <scope>NUCLEOTIDE SEQUENCE [LARGE SCALE GENOMIC DNA]</scope>
    <source>
        <strain evidence="3">CGMCC 1.14993</strain>
    </source>
</reference>
<evidence type="ECO:0000313" key="2">
    <source>
        <dbReference type="EMBL" id="GGI12071.1"/>
    </source>
</evidence>
<organism evidence="2 3">
    <name type="scientific">Gottfriedia solisilvae</name>
    <dbReference type="NCBI Taxonomy" id="1516104"/>
    <lineage>
        <taxon>Bacteria</taxon>
        <taxon>Bacillati</taxon>
        <taxon>Bacillota</taxon>
        <taxon>Bacilli</taxon>
        <taxon>Bacillales</taxon>
        <taxon>Bacillaceae</taxon>
        <taxon>Gottfriedia</taxon>
    </lineage>
</organism>
<dbReference type="InterPro" id="IPR029058">
    <property type="entry name" value="AB_hydrolase_fold"/>
</dbReference>
<comment type="caution">
    <text evidence="2">The sequence shown here is derived from an EMBL/GenBank/DDBJ whole genome shotgun (WGS) entry which is preliminary data.</text>
</comment>
<dbReference type="InterPro" id="IPR000073">
    <property type="entry name" value="AB_hydrolase_1"/>
</dbReference>
<accession>A0A8J3AKT0</accession>
<dbReference type="Gene3D" id="3.40.50.1820">
    <property type="entry name" value="alpha/beta hydrolase"/>
    <property type="match status" value="1"/>
</dbReference>
<keyword evidence="3" id="KW-1185">Reference proteome</keyword>
<protein>
    <recommendedName>
        <fullName evidence="1">AB hydrolase-1 domain-containing protein</fullName>
    </recommendedName>
</protein>